<protein>
    <recommendedName>
        <fullName evidence="2">Single-stranded-DNA-specific exonuclease RecJ</fullName>
    </recommendedName>
</protein>
<dbReference type="InterPro" id="IPR041122">
    <property type="entry name" value="RecJ_OB"/>
</dbReference>
<dbReference type="GO" id="GO:0006310">
    <property type="term" value="P:DNA recombination"/>
    <property type="evidence" value="ECO:0007669"/>
    <property type="project" value="InterPro"/>
</dbReference>
<sequence>MLKAKTRWDVSKPHPDKADELMNTMKVTPLVASLLLNRGIETAEQADQFLNIEKHGFFDPFMLLGMDKTIKRINDAIADQEKILIFGDYDADGVSSTTVLLETLNSLGANADFYIPNRFTEGYGPNEMAFRHAHDEGFSLIITVDTGISAVNEAALAKELGVDLIITDHHEPGPVLPDAYAIIHPKQPDCQYPFKELAGVGVAFKLAHALLGQAPEHLLEIAAIGTIADLVPLHGENRLIARLGIQQLKRTERKGLKALLKVAGAEGKDVNEETIGFAIGPRINAVGRLSSADPAVHLLMTEDAEEAQSLAKDIDLLNKERQKIVSQITEEATQQVESMYPIEENPVLILAKEDWNPGVVGIVASRMVEKYYRPTIILSIDHGKGIAKGSARSIAGFDLFANLSACREILPHFGGHPMAAGMTLNIEDVDQLRQRLNALAAEKLTEEDFIPLKKIDAECALTEITTDSIEEVGMLAPFGMSNPKPLFLLDSVQLGSMRKIGSDQTHLKLAVEQNHQQLDCIGFGFGHLHDHMAPLAKVSMVGELSINEWNNFRKPQFMIQDLAVNEWQLFDARGTRNLQKAVEKMNDKKNVHIVFQKETLTLLEGLDLNLLFLENGQEAEGLDLKDKYVTFIDTPSSIDHLNVLFEQTRPDRIYAIFHQHTEHFFATIPTREHFKWYYGFLKQKGTFDLKKHAEALARHKGWSNETIDFMSQVFFDLEFATIENGIISVNHHPPKRDLAESTAYASKLQQLELENTLLYSSYQDLKTWFDERMKISSTLVNA</sequence>
<dbReference type="Pfam" id="PF17768">
    <property type="entry name" value="RecJ_OB"/>
    <property type="match status" value="1"/>
</dbReference>
<dbReference type="GO" id="GO:0003676">
    <property type="term" value="F:nucleic acid binding"/>
    <property type="evidence" value="ECO:0007669"/>
    <property type="project" value="InterPro"/>
</dbReference>
<organism evidence="10 11">
    <name type="scientific">Metabacillus idriensis</name>
    <dbReference type="NCBI Taxonomy" id="324768"/>
    <lineage>
        <taxon>Bacteria</taxon>
        <taxon>Bacillati</taxon>
        <taxon>Bacillota</taxon>
        <taxon>Bacilli</taxon>
        <taxon>Bacillales</taxon>
        <taxon>Bacillaceae</taxon>
        <taxon>Metabacillus</taxon>
    </lineage>
</organism>
<feature type="domain" description="DDH" evidence="6">
    <location>
        <begin position="82"/>
        <end position="226"/>
    </location>
</feature>
<keyword evidence="5 10" id="KW-0269">Exonuclease</keyword>
<evidence type="ECO:0000313" key="10">
    <source>
        <dbReference type="EMBL" id="MRX55880.1"/>
    </source>
</evidence>
<reference evidence="10 11" key="1">
    <citation type="submission" date="2019-11" db="EMBL/GenBank/DDBJ databases">
        <title>Bacillus idriensis genome.</title>
        <authorList>
            <person name="Konopka E.N."/>
            <person name="Newman J.D."/>
        </authorList>
    </citation>
    <scope>NUCLEOTIDE SEQUENCE [LARGE SCALE GENOMIC DNA]</scope>
    <source>
        <strain evidence="10 11">DSM 19097</strain>
    </source>
</reference>
<evidence type="ECO:0000259" key="8">
    <source>
        <dbReference type="Pfam" id="PF10141"/>
    </source>
</evidence>
<dbReference type="Gene3D" id="3.10.310.30">
    <property type="match status" value="1"/>
</dbReference>
<evidence type="ECO:0000256" key="3">
    <source>
        <dbReference type="ARBA" id="ARBA00022722"/>
    </source>
</evidence>
<feature type="domain" description="Single-stranded-DNA-specific exonuclease RecJ C-terminal" evidence="8">
    <location>
        <begin position="568"/>
        <end position="769"/>
    </location>
</feature>
<dbReference type="Pfam" id="PF10141">
    <property type="entry name" value="ssDNA-exonuc_C"/>
    <property type="match status" value="1"/>
</dbReference>
<dbReference type="GO" id="GO:0008409">
    <property type="term" value="F:5'-3' exonuclease activity"/>
    <property type="evidence" value="ECO:0007669"/>
    <property type="project" value="InterPro"/>
</dbReference>
<feature type="domain" description="RecJ OB" evidence="9">
    <location>
        <begin position="455"/>
        <end position="561"/>
    </location>
</feature>
<evidence type="ECO:0000256" key="4">
    <source>
        <dbReference type="ARBA" id="ARBA00022801"/>
    </source>
</evidence>
<dbReference type="InterPro" id="IPR003156">
    <property type="entry name" value="DHHA1_dom"/>
</dbReference>
<dbReference type="SUPFAM" id="SSF64182">
    <property type="entry name" value="DHH phosphoesterases"/>
    <property type="match status" value="1"/>
</dbReference>
<dbReference type="PANTHER" id="PTHR30255:SF2">
    <property type="entry name" value="SINGLE-STRANDED-DNA-SPECIFIC EXONUCLEASE RECJ"/>
    <property type="match status" value="1"/>
</dbReference>
<evidence type="ECO:0000259" key="9">
    <source>
        <dbReference type="Pfam" id="PF17768"/>
    </source>
</evidence>
<evidence type="ECO:0000256" key="2">
    <source>
        <dbReference type="ARBA" id="ARBA00019841"/>
    </source>
</evidence>
<keyword evidence="4" id="KW-0378">Hydrolase</keyword>
<dbReference type="Proteomes" id="UP000441585">
    <property type="component" value="Unassembled WGS sequence"/>
</dbReference>
<evidence type="ECO:0000259" key="7">
    <source>
        <dbReference type="Pfam" id="PF02272"/>
    </source>
</evidence>
<feature type="domain" description="DHHA1" evidence="7">
    <location>
        <begin position="346"/>
        <end position="441"/>
    </location>
</feature>
<proteinExistence type="inferred from homology"/>
<evidence type="ECO:0000256" key="5">
    <source>
        <dbReference type="ARBA" id="ARBA00022839"/>
    </source>
</evidence>
<dbReference type="InterPro" id="IPR038763">
    <property type="entry name" value="DHH_sf"/>
</dbReference>
<evidence type="ECO:0000259" key="6">
    <source>
        <dbReference type="Pfam" id="PF01368"/>
    </source>
</evidence>
<dbReference type="NCBIfam" id="TIGR00644">
    <property type="entry name" value="recJ"/>
    <property type="match status" value="1"/>
</dbReference>
<dbReference type="InterPro" id="IPR051673">
    <property type="entry name" value="SSDNA_exonuclease_RecJ"/>
</dbReference>
<comment type="caution">
    <text evidence="10">The sequence shown here is derived from an EMBL/GenBank/DDBJ whole genome shotgun (WGS) entry which is preliminary data.</text>
</comment>
<dbReference type="RefSeq" id="WP_070879770.1">
    <property type="nucleotide sequence ID" value="NZ_CAJGAA010000003.1"/>
</dbReference>
<gene>
    <name evidence="10" type="primary">recJ</name>
    <name evidence="10" type="ORF">GJU41_18110</name>
</gene>
<dbReference type="InterPro" id="IPR018779">
    <property type="entry name" value="RecJ_C"/>
</dbReference>
<dbReference type="InterPro" id="IPR004610">
    <property type="entry name" value="RecJ"/>
</dbReference>
<dbReference type="AlphaFoldDB" id="A0A6I2MC98"/>
<dbReference type="InterPro" id="IPR001667">
    <property type="entry name" value="DDH_dom"/>
</dbReference>
<evidence type="ECO:0000313" key="11">
    <source>
        <dbReference type="Proteomes" id="UP000441585"/>
    </source>
</evidence>
<evidence type="ECO:0000256" key="1">
    <source>
        <dbReference type="ARBA" id="ARBA00005915"/>
    </source>
</evidence>
<dbReference type="Pfam" id="PF02272">
    <property type="entry name" value="DHHA1"/>
    <property type="match status" value="1"/>
</dbReference>
<accession>A0A6I2MC98</accession>
<dbReference type="Pfam" id="PF01368">
    <property type="entry name" value="DHH"/>
    <property type="match status" value="1"/>
</dbReference>
<dbReference type="GO" id="GO:0006281">
    <property type="term" value="P:DNA repair"/>
    <property type="evidence" value="ECO:0007669"/>
    <property type="project" value="InterPro"/>
</dbReference>
<dbReference type="EMBL" id="WKKF01000007">
    <property type="protein sequence ID" value="MRX55880.1"/>
    <property type="molecule type" value="Genomic_DNA"/>
</dbReference>
<comment type="similarity">
    <text evidence="1">Belongs to the RecJ family.</text>
</comment>
<dbReference type="PANTHER" id="PTHR30255">
    <property type="entry name" value="SINGLE-STRANDED-DNA-SPECIFIC EXONUCLEASE RECJ"/>
    <property type="match status" value="1"/>
</dbReference>
<name>A0A6I2MC98_9BACI</name>
<keyword evidence="3" id="KW-0540">Nuclease</keyword>
<keyword evidence="11" id="KW-1185">Reference proteome</keyword>
<dbReference type="Gene3D" id="3.90.1640.30">
    <property type="match status" value="1"/>
</dbReference>